<dbReference type="AlphaFoldDB" id="A0A486XXN9"/>
<gene>
    <name evidence="3" type="ORF">BAL341_3405</name>
</gene>
<protein>
    <submittedName>
        <fullName evidence="3">Uncharacterized protein</fullName>
    </submittedName>
</protein>
<evidence type="ECO:0000256" key="2">
    <source>
        <dbReference type="SAM" id="SignalP"/>
    </source>
</evidence>
<name>A0A486XXN9_9GAMM</name>
<evidence type="ECO:0000313" key="3">
    <source>
        <dbReference type="EMBL" id="VHO06383.1"/>
    </source>
</evidence>
<feature type="signal peptide" evidence="2">
    <location>
        <begin position="1"/>
        <end position="25"/>
    </location>
</feature>
<feature type="compositionally biased region" description="Low complexity" evidence="1">
    <location>
        <begin position="315"/>
        <end position="331"/>
    </location>
</feature>
<accession>A0A486XXN9</accession>
<proteinExistence type="predicted"/>
<keyword evidence="2" id="KW-0732">Signal</keyword>
<evidence type="ECO:0000256" key="1">
    <source>
        <dbReference type="SAM" id="MobiDB-lite"/>
    </source>
</evidence>
<sequence>MYVFSKFFSIVLVTISILASSNAVATTYRNAVICYDCSFSEAEVLIKQRAAPTLECVSSDPNQYIAIDNQVCRSNPVQSLVINAATQEVFGFTVSHLNQGASPRAMTLHAVSFVVPELVRGLAVDGLNFYSTIQNVIADSAAAFRRTVTPAAAALSVASAAGCESDGDAKAMKAALDEHQIATLQRDVNNHFNANFPRTEHGFLNARFNGLSFDLARDGFGISGSWEYLPAAKVLEQYYLQSDNREAAKVTYRLSWRDGVYVEVHDEQTYIGGYRLSSLKNNNGQRMLLSPCVAEALEELYGDNVSVGEAGSGGNPDNSNGSGDSGSISAPGSGGGSSGYTSECEVHLYDKDGNEIMSFMIPC</sequence>
<organism evidence="3">
    <name type="scientific">Rheinheimera sp. BAL341</name>
    <dbReference type="NCBI Taxonomy" id="1708203"/>
    <lineage>
        <taxon>Bacteria</taxon>
        <taxon>Pseudomonadati</taxon>
        <taxon>Pseudomonadota</taxon>
        <taxon>Gammaproteobacteria</taxon>
        <taxon>Chromatiales</taxon>
        <taxon>Chromatiaceae</taxon>
        <taxon>Rheinheimera</taxon>
    </lineage>
</organism>
<feature type="chain" id="PRO_5019864410" evidence="2">
    <location>
        <begin position="26"/>
        <end position="363"/>
    </location>
</feature>
<feature type="region of interest" description="Disordered" evidence="1">
    <location>
        <begin position="307"/>
        <end position="336"/>
    </location>
</feature>
<dbReference type="EMBL" id="CAAJGR010000033">
    <property type="protein sequence ID" value="VHO06383.1"/>
    <property type="molecule type" value="Genomic_DNA"/>
</dbReference>
<reference evidence="3" key="1">
    <citation type="submission" date="2019-04" db="EMBL/GenBank/DDBJ databases">
        <authorList>
            <person name="Brambilla D."/>
        </authorList>
    </citation>
    <scope>NUCLEOTIDE SEQUENCE</scope>
    <source>
        <strain evidence="3">BAL1</strain>
    </source>
</reference>